<dbReference type="InterPro" id="IPR020843">
    <property type="entry name" value="ER"/>
</dbReference>
<dbReference type="NCBIfam" id="TIGR02823">
    <property type="entry name" value="oxido_YhdH"/>
    <property type="match status" value="1"/>
</dbReference>
<dbReference type="InterPro" id="IPR036291">
    <property type="entry name" value="NAD(P)-bd_dom_sf"/>
</dbReference>
<evidence type="ECO:0000313" key="2">
    <source>
        <dbReference type="EMBL" id="RJG20360.1"/>
    </source>
</evidence>
<dbReference type="InterPro" id="IPR013154">
    <property type="entry name" value="ADH-like_N"/>
</dbReference>
<protein>
    <submittedName>
        <fullName evidence="2">Acryloyl-CoA reductase</fullName>
        <ecNumber evidence="2">1.3.1.95</ecNumber>
    </submittedName>
</protein>
<keyword evidence="2" id="KW-0560">Oxidoreductase</keyword>
<dbReference type="Pfam" id="PF00107">
    <property type="entry name" value="ADH_zinc_N"/>
    <property type="match status" value="1"/>
</dbReference>
<accession>A0A3A3GWR8</accession>
<dbReference type="InterPro" id="IPR014188">
    <property type="entry name" value="Acrylyl-CoA_reductase_AcuI"/>
</dbReference>
<dbReference type="InterPro" id="IPR051397">
    <property type="entry name" value="Zn-ADH-like_protein"/>
</dbReference>
<comment type="caution">
    <text evidence="2">The sequence shown here is derived from an EMBL/GenBank/DDBJ whole genome shotgun (WGS) entry which is preliminary data.</text>
</comment>
<gene>
    <name evidence="2" type="ORF">DQX05_25425</name>
</gene>
<dbReference type="RefSeq" id="WP_119796140.1">
    <property type="nucleotide sequence ID" value="NZ_QYZD01000037.1"/>
</dbReference>
<dbReference type="PANTHER" id="PTHR43677:SF1">
    <property type="entry name" value="ACRYLYL-COA REDUCTASE ACUI-RELATED"/>
    <property type="match status" value="1"/>
</dbReference>
<dbReference type="SUPFAM" id="SSF51735">
    <property type="entry name" value="NAD(P)-binding Rossmann-fold domains"/>
    <property type="match status" value="1"/>
</dbReference>
<dbReference type="EMBL" id="QYZD01000037">
    <property type="protein sequence ID" value="RJG20360.1"/>
    <property type="molecule type" value="Genomic_DNA"/>
</dbReference>
<dbReference type="Gene3D" id="3.40.50.720">
    <property type="entry name" value="NAD(P)-binding Rossmann-like Domain"/>
    <property type="match status" value="1"/>
</dbReference>
<reference evidence="2 3" key="1">
    <citation type="submission" date="2018-09" db="EMBL/GenBank/DDBJ databases">
        <title>Paenibacillus SK2017-BO5.</title>
        <authorList>
            <person name="Piskunova J.V."/>
            <person name="Dubiley S.A."/>
            <person name="Severinov K.V."/>
        </authorList>
    </citation>
    <scope>NUCLEOTIDE SEQUENCE [LARGE SCALE GENOMIC DNA]</scope>
    <source>
        <strain evidence="2 3">BO5</strain>
    </source>
</reference>
<dbReference type="InterPro" id="IPR011032">
    <property type="entry name" value="GroES-like_sf"/>
</dbReference>
<name>A0A3A3GWR8_PANTH</name>
<dbReference type="GO" id="GO:0043958">
    <property type="term" value="F:acryloyl-CoA reductase (NADH) activity"/>
    <property type="evidence" value="ECO:0007669"/>
    <property type="project" value="UniProtKB-EC"/>
</dbReference>
<dbReference type="EC" id="1.3.1.95" evidence="2"/>
<dbReference type="Proteomes" id="UP000266177">
    <property type="component" value="Unassembled WGS sequence"/>
</dbReference>
<organism evidence="2 3">
    <name type="scientific">Paenibacillus thiaminolyticus</name>
    <name type="common">Bacillus thiaminolyticus</name>
    <dbReference type="NCBI Taxonomy" id="49283"/>
    <lineage>
        <taxon>Bacteria</taxon>
        <taxon>Bacillati</taxon>
        <taxon>Bacillota</taxon>
        <taxon>Bacilli</taxon>
        <taxon>Bacillales</taxon>
        <taxon>Paenibacillaceae</taxon>
        <taxon>Paenibacillus</taxon>
    </lineage>
</organism>
<dbReference type="InterPro" id="IPR013149">
    <property type="entry name" value="ADH-like_C"/>
</dbReference>
<dbReference type="SMART" id="SM00829">
    <property type="entry name" value="PKS_ER"/>
    <property type="match status" value="1"/>
</dbReference>
<dbReference type="Pfam" id="PF08240">
    <property type="entry name" value="ADH_N"/>
    <property type="match status" value="1"/>
</dbReference>
<feature type="domain" description="Enoyl reductase (ER)" evidence="1">
    <location>
        <begin position="13"/>
        <end position="329"/>
    </location>
</feature>
<dbReference type="GO" id="GO:0043957">
    <property type="term" value="F:acryloyl-CoA reductase (NADPH) activity"/>
    <property type="evidence" value="ECO:0007669"/>
    <property type="project" value="TreeGrafter"/>
</dbReference>
<dbReference type="AlphaFoldDB" id="A0A3A3GWR8"/>
<proteinExistence type="predicted"/>
<dbReference type="Gene3D" id="3.90.180.10">
    <property type="entry name" value="Medium-chain alcohol dehydrogenases, catalytic domain"/>
    <property type="match status" value="1"/>
</dbReference>
<sequence>MKEQFSALVVDQTADGNVQAAVRERTLGDLPEGAVTIRVAYSGVNFKDALACSADGHIVKTYPFVPGIDLSGIVAASDDPRFTPGQRVLVTGYELGVSHFGGLSEYARVPGDWIVPVPEALSLRDAMAFGTAGLTAAMAVERLERHGLRPGDGPVLVTGASGGVGSLAVAMLAQLGCEVVAASGKPELSDALRRLGAASVVSRDDWRPERPRALDKQRWAGVVDVCGGGILAAAVASTKYGGAVAATGMTAGGDWPASVFPFILRGITLYGIDSVYAPHELRLKLWSRMASDWRDAVHFDGWVRELRLEDVPAYGRTMREGGISGRAVVRLSGEGE</sequence>
<dbReference type="SUPFAM" id="SSF50129">
    <property type="entry name" value="GroES-like"/>
    <property type="match status" value="1"/>
</dbReference>
<dbReference type="OrthoDB" id="9782155at2"/>
<dbReference type="PANTHER" id="PTHR43677">
    <property type="entry name" value="SHORT-CHAIN DEHYDROGENASE/REDUCTASE"/>
    <property type="match status" value="1"/>
</dbReference>
<evidence type="ECO:0000313" key="3">
    <source>
        <dbReference type="Proteomes" id="UP000266177"/>
    </source>
</evidence>
<evidence type="ECO:0000259" key="1">
    <source>
        <dbReference type="SMART" id="SM00829"/>
    </source>
</evidence>